<evidence type="ECO:0000313" key="2">
    <source>
        <dbReference type="EMBL" id="GGA10802.1"/>
    </source>
</evidence>
<organism evidence="2 3">
    <name type="scientific">Blastomonas marina</name>
    <dbReference type="NCBI Taxonomy" id="1867408"/>
    <lineage>
        <taxon>Bacteria</taxon>
        <taxon>Pseudomonadati</taxon>
        <taxon>Pseudomonadota</taxon>
        <taxon>Alphaproteobacteria</taxon>
        <taxon>Sphingomonadales</taxon>
        <taxon>Sphingomonadaceae</taxon>
        <taxon>Blastomonas</taxon>
    </lineage>
</organism>
<comment type="caution">
    <text evidence="2">The sequence shown here is derived from an EMBL/GenBank/DDBJ whole genome shotgun (WGS) entry which is preliminary data.</text>
</comment>
<feature type="transmembrane region" description="Helical" evidence="1">
    <location>
        <begin position="42"/>
        <end position="69"/>
    </location>
</feature>
<sequence length="235" mass="25820">MNESNAGSREAEKARLAALEARMARMEASGPRSARFNRLLKYLPFVALGNVALAFPAVLISLAVAYFAFQQAEATEKMQIAAVWPIVAYDTGNLSAEGDPVLTLNASNNGVGPARIRGMEVSYEGRTYRDIRMLLRDCCAEPGETIAVVMSAINGEVLKSGEELSFVQVTRDQTSPRVYERFEDARLSIRVRMCYCSVFDDCWIEDSAATTQVVVKSCPADWTQFGFPQGTTHPS</sequence>
<keyword evidence="1" id="KW-1133">Transmembrane helix</keyword>
<gene>
    <name evidence="2" type="ORF">GCM10010923_21720</name>
</gene>
<keyword evidence="1" id="KW-0472">Membrane</keyword>
<dbReference type="EMBL" id="BMID01000001">
    <property type="protein sequence ID" value="GGA10802.1"/>
    <property type="molecule type" value="Genomic_DNA"/>
</dbReference>
<reference evidence="3" key="1">
    <citation type="journal article" date="2019" name="Int. J. Syst. Evol. Microbiol.">
        <title>The Global Catalogue of Microorganisms (GCM) 10K type strain sequencing project: providing services to taxonomists for standard genome sequencing and annotation.</title>
        <authorList>
            <consortium name="The Broad Institute Genomics Platform"/>
            <consortium name="The Broad Institute Genome Sequencing Center for Infectious Disease"/>
            <person name="Wu L."/>
            <person name="Ma J."/>
        </authorList>
    </citation>
    <scope>NUCLEOTIDE SEQUENCE [LARGE SCALE GENOMIC DNA]</scope>
    <source>
        <strain evidence="3">CGMCC 1.15297</strain>
    </source>
</reference>
<proteinExistence type="predicted"/>
<evidence type="ECO:0000313" key="3">
    <source>
        <dbReference type="Proteomes" id="UP000603317"/>
    </source>
</evidence>
<accession>A0ABQ1FHP3</accession>
<keyword evidence="3" id="KW-1185">Reference proteome</keyword>
<dbReference type="Proteomes" id="UP000603317">
    <property type="component" value="Unassembled WGS sequence"/>
</dbReference>
<protein>
    <submittedName>
        <fullName evidence="2">Uncharacterized protein</fullName>
    </submittedName>
</protein>
<keyword evidence="1" id="KW-0812">Transmembrane</keyword>
<name>A0ABQ1FHP3_9SPHN</name>
<dbReference type="RefSeq" id="WP_188642705.1">
    <property type="nucleotide sequence ID" value="NZ_BMID01000001.1"/>
</dbReference>
<evidence type="ECO:0000256" key="1">
    <source>
        <dbReference type="SAM" id="Phobius"/>
    </source>
</evidence>